<feature type="domain" description="3-keto-alpha-glucoside-1,2-lyase/3-keto-2-hydroxy-glucal hydratase" evidence="1">
    <location>
        <begin position="254"/>
        <end position="456"/>
    </location>
</feature>
<proteinExistence type="predicted"/>
<reference evidence="2 3" key="1">
    <citation type="submission" date="2020-10" db="EMBL/GenBank/DDBJ databases">
        <title>Wide distribution of Phycisphaera-like planctomycetes from WD2101 soil group in peatlands and genome analysis of the first cultivated representative.</title>
        <authorList>
            <person name="Dedysh S.N."/>
            <person name="Beletsky A.V."/>
            <person name="Ivanova A."/>
            <person name="Kulichevskaya I.S."/>
            <person name="Suzina N.E."/>
            <person name="Philippov D.A."/>
            <person name="Rakitin A.L."/>
            <person name="Mardanov A.V."/>
            <person name="Ravin N.V."/>
        </authorList>
    </citation>
    <scope>NUCLEOTIDE SEQUENCE [LARGE SCALE GENOMIC DNA]</scope>
    <source>
        <strain evidence="2 3">M1803</strain>
    </source>
</reference>
<evidence type="ECO:0000313" key="3">
    <source>
        <dbReference type="Proteomes" id="UP000593765"/>
    </source>
</evidence>
<dbReference type="Gene3D" id="2.60.120.560">
    <property type="entry name" value="Exo-inulinase, domain 1"/>
    <property type="match status" value="2"/>
</dbReference>
<dbReference type="AlphaFoldDB" id="A0A7M2WPY0"/>
<dbReference type="Proteomes" id="UP000593765">
    <property type="component" value="Chromosome"/>
</dbReference>
<evidence type="ECO:0000313" key="2">
    <source>
        <dbReference type="EMBL" id="QOV87577.1"/>
    </source>
</evidence>
<gene>
    <name evidence="2" type="ORF">IPV69_14905</name>
</gene>
<dbReference type="Pfam" id="PF06439">
    <property type="entry name" value="3keto-disac_hyd"/>
    <property type="match status" value="2"/>
</dbReference>
<protein>
    <submittedName>
        <fullName evidence="2">DUF1080 domain-containing protein</fullName>
    </submittedName>
</protein>
<evidence type="ECO:0000259" key="1">
    <source>
        <dbReference type="Pfam" id="PF06439"/>
    </source>
</evidence>
<accession>A0A7M2WPY0</accession>
<keyword evidence="3" id="KW-1185">Reference proteome</keyword>
<organism evidence="2 3">
    <name type="scientific">Humisphaera borealis</name>
    <dbReference type="NCBI Taxonomy" id="2807512"/>
    <lineage>
        <taxon>Bacteria</taxon>
        <taxon>Pseudomonadati</taxon>
        <taxon>Planctomycetota</taxon>
        <taxon>Phycisphaerae</taxon>
        <taxon>Tepidisphaerales</taxon>
        <taxon>Tepidisphaeraceae</taxon>
        <taxon>Humisphaera</taxon>
    </lineage>
</organism>
<dbReference type="GO" id="GO:0016787">
    <property type="term" value="F:hydrolase activity"/>
    <property type="evidence" value="ECO:0007669"/>
    <property type="project" value="InterPro"/>
</dbReference>
<name>A0A7M2WPY0_9BACT</name>
<sequence>MKRYSSVWILVIFAPLVSVFHGHVPLRAAAADLPADAEGFLPLFNGKDLSNWVPMNVHPGTFTVKDGIIVSTGKPTGVMRTDRMYENFIIELEWKHHEKGGNAGLFIWGDGINAPGTPFARGVEVQILDHGYVELHPSAKGKATGHGDVFPIHGATMIPDRPHPFGGSRCLPSEERVKPLGEWNHYRVVCNDGVIKLSVNGKEVSGGKECNPRKGYICLESEGALCHFRNIRIKELPSTGAKPEQTARVDPGYSLLYNGIDLAGWVADDGHKGHWTPKDWTLDYDGKSDAKDKNLWSEKEYGDFELMVDWRLTGKPKKTDRQVILPTGEVAKNADGTDKMVSVDDAGDSGVYLRGTSKAQVNMWCWPIGSGEVYGYRTDPSQPPEVRAGVTPKVVADKKPGAWNRFIITMKGDRLTVLLNGQTVLENAQLPGVPARGKIALQHHGDTVQFANIWIKELRDSNPK</sequence>
<dbReference type="EMBL" id="CP063458">
    <property type="protein sequence ID" value="QOV87577.1"/>
    <property type="molecule type" value="Genomic_DNA"/>
</dbReference>
<feature type="domain" description="3-keto-alpha-glucoside-1,2-lyase/3-keto-2-hydroxy-glucal hydratase" evidence="1">
    <location>
        <begin position="40"/>
        <end position="234"/>
    </location>
</feature>
<dbReference type="KEGG" id="hbs:IPV69_14905"/>
<dbReference type="RefSeq" id="WP_206290484.1">
    <property type="nucleotide sequence ID" value="NZ_CP063458.1"/>
</dbReference>
<dbReference type="InterPro" id="IPR010496">
    <property type="entry name" value="AL/BT2_dom"/>
</dbReference>